<feature type="compositionally biased region" description="Basic residues" evidence="1">
    <location>
        <begin position="347"/>
        <end position="356"/>
    </location>
</feature>
<keyword evidence="3" id="KW-1185">Reference proteome</keyword>
<protein>
    <submittedName>
        <fullName evidence="2">Uncharacterized protein</fullName>
    </submittedName>
</protein>
<accession>A0AAN6GCB1</accession>
<name>A0AAN6GCB1_9BASI</name>
<feature type="compositionally biased region" description="Low complexity" evidence="1">
    <location>
        <begin position="327"/>
        <end position="343"/>
    </location>
</feature>
<reference evidence="2" key="1">
    <citation type="journal article" date="2023" name="PhytoFront">
        <title>Draft Genome Resources of Seven Strains of Tilletia horrida, Causal Agent of Kernel Smut of Rice.</title>
        <authorList>
            <person name="Khanal S."/>
            <person name="Antony Babu S."/>
            <person name="Zhou X.G."/>
        </authorList>
    </citation>
    <scope>NUCLEOTIDE SEQUENCE</scope>
    <source>
        <strain evidence="2">TX3</strain>
    </source>
</reference>
<dbReference type="AlphaFoldDB" id="A0AAN6GCB1"/>
<gene>
    <name evidence="2" type="ORF">OC842_003152</name>
</gene>
<evidence type="ECO:0000313" key="3">
    <source>
        <dbReference type="Proteomes" id="UP001176521"/>
    </source>
</evidence>
<dbReference type="Proteomes" id="UP001176521">
    <property type="component" value="Unassembled WGS sequence"/>
</dbReference>
<proteinExistence type="predicted"/>
<dbReference type="EMBL" id="JAPDMQ010000149">
    <property type="protein sequence ID" value="KAK0532907.1"/>
    <property type="molecule type" value="Genomic_DNA"/>
</dbReference>
<evidence type="ECO:0000313" key="2">
    <source>
        <dbReference type="EMBL" id="KAK0532907.1"/>
    </source>
</evidence>
<feature type="region of interest" description="Disordered" evidence="1">
    <location>
        <begin position="318"/>
        <end position="356"/>
    </location>
</feature>
<evidence type="ECO:0000256" key="1">
    <source>
        <dbReference type="SAM" id="MobiDB-lite"/>
    </source>
</evidence>
<comment type="caution">
    <text evidence="2">The sequence shown here is derived from an EMBL/GenBank/DDBJ whole genome shotgun (WGS) entry which is preliminary data.</text>
</comment>
<feature type="region of interest" description="Disordered" evidence="1">
    <location>
        <begin position="20"/>
        <end position="98"/>
    </location>
</feature>
<organism evidence="2 3">
    <name type="scientific">Tilletia horrida</name>
    <dbReference type="NCBI Taxonomy" id="155126"/>
    <lineage>
        <taxon>Eukaryota</taxon>
        <taxon>Fungi</taxon>
        <taxon>Dikarya</taxon>
        <taxon>Basidiomycota</taxon>
        <taxon>Ustilaginomycotina</taxon>
        <taxon>Exobasidiomycetes</taxon>
        <taxon>Tilletiales</taxon>
        <taxon>Tilletiaceae</taxon>
        <taxon>Tilletia</taxon>
    </lineage>
</organism>
<feature type="compositionally biased region" description="Low complexity" evidence="1">
    <location>
        <begin position="30"/>
        <end position="72"/>
    </location>
</feature>
<sequence length="356" mass="37029">MSFAGSSCCCSSAQHARRIGASVSRSAGIAPSSRHTFSSASSASAATSSSSRQRSASSPSDEAGSSKSSTSSRGARRQQYDPLAAWQPNRNHPMLPVQPEPMNWDGALSANLYCAPQLAQPPRVPLDVLAPFDPASADSLPPDAATAASQPGPLIVGAKHTLKHAVRANQLHLGSGARMVPIQTRRIEDGIAAAAARVPTVGFQAEKHERLTNYQGFSRVAEIRASGAPRPQAEAAVMGHLIAESSAGDYSDHVAQGPMLARLLRNTTPGKAIKKHSDAKVVGNAHEAVRIADQALALNPSMDQAAKQFILHAVRDRVDPPVPPVSAAPAAAQAAAPTSTAASAKDKKAKQQRKGK</sequence>